<organism evidence="3 4">
    <name type="scientific">Pontibacter ruber</name>
    <dbReference type="NCBI Taxonomy" id="1343895"/>
    <lineage>
        <taxon>Bacteria</taxon>
        <taxon>Pseudomonadati</taxon>
        <taxon>Bacteroidota</taxon>
        <taxon>Cytophagia</taxon>
        <taxon>Cytophagales</taxon>
        <taxon>Hymenobacteraceae</taxon>
        <taxon>Pontibacter</taxon>
    </lineage>
</organism>
<feature type="region of interest" description="Disordered" evidence="1">
    <location>
        <begin position="160"/>
        <end position="179"/>
    </location>
</feature>
<dbReference type="Pfam" id="PF01050">
    <property type="entry name" value="MannoseP_isomer"/>
    <property type="match status" value="1"/>
</dbReference>
<evidence type="ECO:0000313" key="4">
    <source>
        <dbReference type="Proteomes" id="UP001597374"/>
    </source>
</evidence>
<proteinExistence type="predicted"/>
<name>A0ABW5CYM0_9BACT</name>
<accession>A0ABW5CYM0</accession>
<reference evidence="4" key="1">
    <citation type="journal article" date="2019" name="Int. J. Syst. Evol. Microbiol.">
        <title>The Global Catalogue of Microorganisms (GCM) 10K type strain sequencing project: providing services to taxonomists for standard genome sequencing and annotation.</title>
        <authorList>
            <consortium name="The Broad Institute Genomics Platform"/>
            <consortium name="The Broad Institute Genome Sequencing Center for Infectious Disease"/>
            <person name="Wu L."/>
            <person name="Ma J."/>
        </authorList>
    </citation>
    <scope>NUCLEOTIDE SEQUENCE [LARGE SCALE GENOMIC DNA]</scope>
    <source>
        <strain evidence="4">CGMCC 4.1782</strain>
    </source>
</reference>
<keyword evidence="3" id="KW-0413">Isomerase</keyword>
<comment type="caution">
    <text evidence="3">The sequence shown here is derived from an EMBL/GenBank/DDBJ whole genome shotgun (WGS) entry which is preliminary data.</text>
</comment>
<dbReference type="SUPFAM" id="SSF51182">
    <property type="entry name" value="RmlC-like cupins"/>
    <property type="match status" value="1"/>
</dbReference>
<dbReference type="InterPro" id="IPR014710">
    <property type="entry name" value="RmlC-like_jellyroll"/>
</dbReference>
<dbReference type="EMBL" id="JBHUIM010000002">
    <property type="protein sequence ID" value="MFD2247155.1"/>
    <property type="molecule type" value="Genomic_DNA"/>
</dbReference>
<dbReference type="GO" id="GO:0016853">
    <property type="term" value="F:isomerase activity"/>
    <property type="evidence" value="ECO:0007669"/>
    <property type="project" value="UniProtKB-KW"/>
</dbReference>
<keyword evidence="4" id="KW-1185">Reference proteome</keyword>
<dbReference type="Gene3D" id="2.60.120.10">
    <property type="entry name" value="Jelly Rolls"/>
    <property type="match status" value="1"/>
</dbReference>
<dbReference type="InterPro" id="IPR011051">
    <property type="entry name" value="RmlC_Cupin_sf"/>
</dbReference>
<gene>
    <name evidence="3" type="ORF">ACFSKP_12870</name>
</gene>
<evidence type="ECO:0000256" key="1">
    <source>
        <dbReference type="SAM" id="MobiDB-lite"/>
    </source>
</evidence>
<protein>
    <submittedName>
        <fullName evidence="3">Phosphoheptose isomerase</fullName>
    </submittedName>
</protein>
<dbReference type="Proteomes" id="UP001597374">
    <property type="component" value="Unassembled WGS sequence"/>
</dbReference>
<feature type="domain" description="Mannose-6-phosphate isomerase type II C-terminal" evidence="2">
    <location>
        <begin position="71"/>
        <end position="175"/>
    </location>
</feature>
<evidence type="ECO:0000313" key="3">
    <source>
        <dbReference type="EMBL" id="MFD2247155.1"/>
    </source>
</evidence>
<dbReference type="RefSeq" id="WP_250430091.1">
    <property type="nucleotide sequence ID" value="NZ_JALPRR010000003.1"/>
</dbReference>
<sequence length="179" mass="20701">MNPEEDDYNTNMVSEEENKTRLFEELKHELETKGFTVEKQDRTRPWGGFFVIDEEQAQRFADTYFDGISVDDLKISGKLSPKILVVAPEKRLSWQYHHRRAEIWQVIKGTVGVVTSDTDEEGERKTLGPGDKIKLQQGERHRLVGLDDWGVLAEIWQHTDAGKPSDEEDIVRVQDDFGR</sequence>
<evidence type="ECO:0000259" key="2">
    <source>
        <dbReference type="Pfam" id="PF01050"/>
    </source>
</evidence>
<dbReference type="InterPro" id="IPR001538">
    <property type="entry name" value="Man6P_isomerase-2_C"/>
</dbReference>